<proteinExistence type="inferred from homology"/>
<dbReference type="InterPro" id="IPR056516">
    <property type="entry name" value="INTS7_N"/>
</dbReference>
<dbReference type="OrthoDB" id="1921953at2759"/>
<dbReference type="EMBL" id="JAAIUW010000013">
    <property type="protein sequence ID" value="KAF7801330.1"/>
    <property type="molecule type" value="Genomic_DNA"/>
</dbReference>
<dbReference type="AlphaFoldDB" id="A0A834SF26"/>
<evidence type="ECO:0000313" key="4">
    <source>
        <dbReference type="EMBL" id="KAF7801330.1"/>
    </source>
</evidence>
<comment type="similarity">
    <text evidence="1">Belongs to the Integrator subunit 7 family.</text>
</comment>
<evidence type="ECO:0000259" key="3">
    <source>
        <dbReference type="Pfam" id="PF24436"/>
    </source>
</evidence>
<accession>A0A834SF26</accession>
<dbReference type="GO" id="GO:0034472">
    <property type="term" value="P:snRNA 3'-end processing"/>
    <property type="evidence" value="ECO:0007669"/>
    <property type="project" value="TreeGrafter"/>
</dbReference>
<dbReference type="Pfam" id="PF24436">
    <property type="entry name" value="INTS7_N"/>
    <property type="match status" value="1"/>
</dbReference>
<name>A0A834SF26_9FABA</name>
<feature type="domain" description="Integrator complex subunit 7-like C-terminal" evidence="2">
    <location>
        <begin position="969"/>
        <end position="1145"/>
    </location>
</feature>
<feature type="domain" description="Integrator complex subunit 7 N-terminal" evidence="3">
    <location>
        <begin position="66"/>
        <end position="498"/>
    </location>
</feature>
<dbReference type="SUPFAM" id="SSF48371">
    <property type="entry name" value="ARM repeat"/>
    <property type="match status" value="1"/>
</dbReference>
<gene>
    <name evidence="4" type="ORF">G2W53_040441</name>
</gene>
<keyword evidence="5" id="KW-1185">Reference proteome</keyword>
<evidence type="ECO:0000256" key="1">
    <source>
        <dbReference type="ARBA" id="ARBA00008565"/>
    </source>
</evidence>
<dbReference type="PANTHER" id="PTHR13322:SF2">
    <property type="entry name" value="INTEGRATOR COMPLEX SUBUNIT 7"/>
    <property type="match status" value="1"/>
</dbReference>
<comment type="caution">
    <text evidence="4">The sequence shown here is derived from an EMBL/GenBank/DDBJ whole genome shotgun (WGS) entry which is preliminary data.</text>
</comment>
<dbReference type="Proteomes" id="UP000634136">
    <property type="component" value="Unassembled WGS sequence"/>
</dbReference>
<dbReference type="InterPro" id="IPR033060">
    <property type="entry name" value="INTS7"/>
</dbReference>
<protein>
    <submittedName>
        <fullName evidence="4">Integrator complex subunit 7 isoform A</fullName>
    </submittedName>
</protein>
<dbReference type="Pfam" id="PF22966">
    <property type="entry name" value="INTS7_C_plants"/>
    <property type="match status" value="1"/>
</dbReference>
<dbReference type="InterPro" id="IPR055195">
    <property type="entry name" value="INTS7_C_plant"/>
</dbReference>
<reference evidence="4" key="1">
    <citation type="submission" date="2020-09" db="EMBL/GenBank/DDBJ databases">
        <title>Genome-Enabled Discovery of Anthraquinone Biosynthesis in Senna tora.</title>
        <authorList>
            <person name="Kang S.-H."/>
            <person name="Pandey R.P."/>
            <person name="Lee C.-M."/>
            <person name="Sim J.-S."/>
            <person name="Jeong J.-T."/>
            <person name="Choi B.-S."/>
            <person name="Jung M."/>
            <person name="Ginzburg D."/>
            <person name="Zhao K."/>
            <person name="Won S.Y."/>
            <person name="Oh T.-J."/>
            <person name="Yu Y."/>
            <person name="Kim N.-H."/>
            <person name="Lee O.R."/>
            <person name="Lee T.-H."/>
            <person name="Bashyal P."/>
            <person name="Kim T.-S."/>
            <person name="Lee W.-H."/>
            <person name="Kawkins C."/>
            <person name="Kim C.-K."/>
            <person name="Kim J.S."/>
            <person name="Ahn B.O."/>
            <person name="Rhee S.Y."/>
            <person name="Sohng J.K."/>
        </authorList>
    </citation>
    <scope>NUCLEOTIDE SEQUENCE</scope>
    <source>
        <tissue evidence="4">Leaf</tissue>
    </source>
</reference>
<sequence>MERTCAASAMEWSIQLEKGLRSKKPGGSVEAILQIGPRLQQWSREPVSNMAANSIFGLVVGEDRLFANTILLRLADAFVLGDKETRFSIVRVFLSELKHRDKMKHKRYSGLLSKARVPNQLELLKRVKSVFDSSDEESRALALVLFGCWADFAQDNVQIRYLILSSLVSSHAWLVKASLFATGCFCKISDDFACVALEMLVNLVTSSEISLPVKLDAARAFAKFRCSYSVANKAYKTGVELILNSSDEEFMVVMFFSLSKLASTSTLLISEQVGLLLSFLNQERNLHIQETVLRCLKLLVTKALCHNSVSLHLIHRLFCMLEKPEVSLAMQCEALQILHKALLCIPPLPCMELHEFVKLLTFAENAIKHAELMKSHLAIHILADFSCRFLGGTGPENGVFCSSSLPSRVISLIKDQIKLLVTQLLEAGKSYSKLFQDLQGLLKMLLSIVRRHPYLGVLVLDNIKLTIECLVNLKTTGQVAPSTHVVEKFDGDKHTAVISIFFRNVYRFLVACLETLNKHCAIDTEVLNRMHVLVELVCQSSLFDCFTYTMYFLLLHSQRIWGGLVHQDNENRDYNLSICPHSCLVKCKIDTLEFLNKILTETGNWTAYRVGAYAACEGEWLFSTVIFSKLIQKAQSDSCCNWLKALSQYTHSEGIIQLLTLPKLGSTLADWLVSNKFPFISSDYFDEKDPSDAGSMNGYHYCYKLAAAHRELCSSMEILEAAVTCSQTFCFQRWYLSLRARVLENVLGLLKVVRVLLNKDWCNQVVVEGNVVLECLKSSQDISLQFHRLAEEFDLIGTSFIEMDSESSAVTAALALSSSLLAFVSGFAVSFILQHCRGNFAIDKKSCSFFLSLVMQNLVGRLWHVDRESSAKFSLLLNIIDQPMKCFHIQPRYQTCNAGFEFRNFLDVCSNAVSGAVCLENEISKEHIEPTPSDVTKSCSLLVLNTIMKWICIPFHIPKYFFKVRQVVGSELFVHNDDTRNDVGISVSPGSNLSLNLCLQLKNFPPDFHVQPKRLYCILYCSVSFQVPTPGGQAPEQSSSVYEAWKDGETVELNKKLFCHVSDCIANKGRKSGKCGRDDGTNRAVEAFLQFEPNQKGQGFSSCLLDVSEFPVGSYRIKWHSCLVDSSGSYWSLLPLNMGPVFTIHRYMDG</sequence>
<dbReference type="InterPro" id="IPR016024">
    <property type="entry name" value="ARM-type_fold"/>
</dbReference>
<evidence type="ECO:0000313" key="5">
    <source>
        <dbReference type="Proteomes" id="UP000634136"/>
    </source>
</evidence>
<organism evidence="4 5">
    <name type="scientific">Senna tora</name>
    <dbReference type="NCBI Taxonomy" id="362788"/>
    <lineage>
        <taxon>Eukaryota</taxon>
        <taxon>Viridiplantae</taxon>
        <taxon>Streptophyta</taxon>
        <taxon>Embryophyta</taxon>
        <taxon>Tracheophyta</taxon>
        <taxon>Spermatophyta</taxon>
        <taxon>Magnoliopsida</taxon>
        <taxon>eudicotyledons</taxon>
        <taxon>Gunneridae</taxon>
        <taxon>Pentapetalae</taxon>
        <taxon>rosids</taxon>
        <taxon>fabids</taxon>
        <taxon>Fabales</taxon>
        <taxon>Fabaceae</taxon>
        <taxon>Caesalpinioideae</taxon>
        <taxon>Cassia clade</taxon>
        <taxon>Senna</taxon>
    </lineage>
</organism>
<dbReference type="PANTHER" id="PTHR13322">
    <property type="entry name" value="C1ORF73 PROTEIN"/>
    <property type="match status" value="1"/>
</dbReference>
<evidence type="ECO:0000259" key="2">
    <source>
        <dbReference type="Pfam" id="PF22966"/>
    </source>
</evidence>
<dbReference type="GO" id="GO:0032039">
    <property type="term" value="C:integrator complex"/>
    <property type="evidence" value="ECO:0007669"/>
    <property type="project" value="InterPro"/>
</dbReference>